<dbReference type="GO" id="GO:0008641">
    <property type="term" value="F:ubiquitin-like modifier activating enzyme activity"/>
    <property type="evidence" value="ECO:0007669"/>
    <property type="project" value="InterPro"/>
</dbReference>
<dbReference type="InterPro" id="IPR045886">
    <property type="entry name" value="ThiF/MoeB/HesA"/>
</dbReference>
<protein>
    <submittedName>
        <fullName evidence="5">Molybdopterin-synthase adenylyltransferase</fullName>
        <ecNumber evidence="5">2.7.7.80</ecNumber>
    </submittedName>
</protein>
<keyword evidence="3" id="KW-0067">ATP-binding</keyword>
<dbReference type="EMBL" id="UOGB01000188">
    <property type="protein sequence ID" value="VAX20797.1"/>
    <property type="molecule type" value="Genomic_DNA"/>
</dbReference>
<dbReference type="PANTHER" id="PTHR10953">
    <property type="entry name" value="UBIQUITIN-ACTIVATING ENZYME E1"/>
    <property type="match status" value="1"/>
</dbReference>
<dbReference type="SUPFAM" id="SSF69572">
    <property type="entry name" value="Activating enzymes of the ubiquitin-like proteins"/>
    <property type="match status" value="1"/>
</dbReference>
<sequence length="269" mass="29391">MADFTDEQIYRYSRHIILPEVGGIGQEKLLNARVLCLGAGGLGSPILQYLAAAGVGNIGIVDFDVVEMSNLQRQIIHNSDKIGMKKTESAKQFIEKLNPDVKVAAINERLTSSNIMDIIDDYEIVVDGSDNFPTRYLVNDACVMKNKVNVHGSIFRFEGQVTVFKPNAGPCYRCLYPEPPPPGMSPSCQEAGVLGVLAGVIGTLQAVEVIKEILNTGDQLIGKLLLYSALKTEFRKLNLRRDKGCPVCGDNPTVTELIDYEQFCGVPAI</sequence>
<dbReference type="EC" id="2.7.7.80" evidence="5"/>
<keyword evidence="1 5" id="KW-0808">Transferase</keyword>
<accession>A0A3B1CVT7</accession>
<dbReference type="InterPro" id="IPR000594">
    <property type="entry name" value="ThiF_NAD_FAD-bd"/>
</dbReference>
<dbReference type="GO" id="GO:0061605">
    <property type="term" value="F:molybdopterin-synthase adenylyltransferase activity"/>
    <property type="evidence" value="ECO:0007669"/>
    <property type="project" value="UniProtKB-EC"/>
</dbReference>
<evidence type="ECO:0000256" key="1">
    <source>
        <dbReference type="ARBA" id="ARBA00022679"/>
    </source>
</evidence>
<dbReference type="CDD" id="cd00757">
    <property type="entry name" value="ThiF_MoeB_HesA_family"/>
    <property type="match status" value="1"/>
</dbReference>
<reference evidence="5" key="1">
    <citation type="submission" date="2018-06" db="EMBL/GenBank/DDBJ databases">
        <authorList>
            <person name="Zhirakovskaya E."/>
        </authorList>
    </citation>
    <scope>NUCLEOTIDE SEQUENCE</scope>
</reference>
<dbReference type="FunFam" id="3.40.50.720:FF:000033">
    <property type="entry name" value="Adenylyltransferase and sulfurtransferase MOCS3"/>
    <property type="match status" value="1"/>
</dbReference>
<proteinExistence type="predicted"/>
<evidence type="ECO:0000256" key="3">
    <source>
        <dbReference type="ARBA" id="ARBA00022840"/>
    </source>
</evidence>
<dbReference type="GO" id="GO:0005524">
    <property type="term" value="F:ATP binding"/>
    <property type="evidence" value="ECO:0007669"/>
    <property type="project" value="UniProtKB-KW"/>
</dbReference>
<dbReference type="NCBIfam" id="NF004281">
    <property type="entry name" value="PRK05690.1"/>
    <property type="match status" value="1"/>
</dbReference>
<dbReference type="PANTHER" id="PTHR10953:SF102">
    <property type="entry name" value="ADENYLYLTRANSFERASE AND SULFURTRANSFERASE MOCS3"/>
    <property type="match status" value="1"/>
</dbReference>
<dbReference type="AlphaFoldDB" id="A0A3B1CVT7"/>
<dbReference type="GO" id="GO:0005829">
    <property type="term" value="C:cytosol"/>
    <property type="evidence" value="ECO:0007669"/>
    <property type="project" value="TreeGrafter"/>
</dbReference>
<dbReference type="InterPro" id="IPR035985">
    <property type="entry name" value="Ubiquitin-activating_enz"/>
</dbReference>
<organism evidence="5">
    <name type="scientific">hydrothermal vent metagenome</name>
    <dbReference type="NCBI Taxonomy" id="652676"/>
    <lineage>
        <taxon>unclassified sequences</taxon>
        <taxon>metagenomes</taxon>
        <taxon>ecological metagenomes</taxon>
    </lineage>
</organism>
<gene>
    <name evidence="5" type="ORF">MNBD_NITROSPINAE03-1566</name>
</gene>
<dbReference type="GO" id="GO:0008146">
    <property type="term" value="F:sulfotransferase activity"/>
    <property type="evidence" value="ECO:0007669"/>
    <property type="project" value="TreeGrafter"/>
</dbReference>
<feature type="domain" description="THIF-type NAD/FAD binding fold" evidence="4">
    <location>
        <begin position="12"/>
        <end position="247"/>
    </location>
</feature>
<evidence type="ECO:0000256" key="2">
    <source>
        <dbReference type="ARBA" id="ARBA00022741"/>
    </source>
</evidence>
<evidence type="ECO:0000259" key="4">
    <source>
        <dbReference type="Pfam" id="PF00899"/>
    </source>
</evidence>
<evidence type="ECO:0000313" key="5">
    <source>
        <dbReference type="EMBL" id="VAX20797.1"/>
    </source>
</evidence>
<dbReference type="Pfam" id="PF00899">
    <property type="entry name" value="ThiF"/>
    <property type="match status" value="1"/>
</dbReference>
<keyword evidence="2" id="KW-0547">Nucleotide-binding</keyword>
<dbReference type="GO" id="GO:0004792">
    <property type="term" value="F:thiosulfate-cyanide sulfurtransferase activity"/>
    <property type="evidence" value="ECO:0007669"/>
    <property type="project" value="TreeGrafter"/>
</dbReference>
<dbReference type="Gene3D" id="3.40.50.720">
    <property type="entry name" value="NAD(P)-binding Rossmann-like Domain"/>
    <property type="match status" value="1"/>
</dbReference>
<name>A0A3B1CVT7_9ZZZZ</name>
<keyword evidence="5" id="KW-0548">Nucleotidyltransferase</keyword>